<comment type="catalytic activity">
    <reaction evidence="1">
        <text>S-ubiquitinyl-[E2 ubiquitin-conjugating enzyme]-L-cysteine + [acceptor protein]-L-lysine = [E2 ubiquitin-conjugating enzyme]-L-cysteine + N(6)-ubiquitinyl-[acceptor protein]-L-lysine.</text>
        <dbReference type="EC" id="2.3.2.27"/>
    </reaction>
</comment>
<dbReference type="InterPro" id="IPR013083">
    <property type="entry name" value="Znf_RING/FYVE/PHD"/>
</dbReference>
<dbReference type="GO" id="GO:0061630">
    <property type="term" value="F:ubiquitin protein ligase activity"/>
    <property type="evidence" value="ECO:0007669"/>
    <property type="project" value="UniProtKB-EC"/>
</dbReference>
<dbReference type="Proteomes" id="UP000290289">
    <property type="component" value="Chromosome 10"/>
</dbReference>
<dbReference type="InterPro" id="IPR001841">
    <property type="entry name" value="Znf_RING"/>
</dbReference>
<keyword evidence="3" id="KW-0479">Metal-binding</keyword>
<evidence type="ECO:0000313" key="8">
    <source>
        <dbReference type="EMBL" id="RXH88206.1"/>
    </source>
</evidence>
<evidence type="ECO:0000256" key="2">
    <source>
        <dbReference type="ARBA" id="ARBA00012483"/>
    </source>
</evidence>
<dbReference type="Gene3D" id="3.30.40.10">
    <property type="entry name" value="Zinc/RING finger domain, C3HC4 (zinc finger)"/>
    <property type="match status" value="1"/>
</dbReference>
<keyword evidence="9" id="KW-1185">Reference proteome</keyword>
<comment type="caution">
    <text evidence="8">The sequence shown here is derived from an EMBL/GenBank/DDBJ whole genome shotgun (WGS) entry which is preliminary data.</text>
</comment>
<evidence type="ECO:0000256" key="1">
    <source>
        <dbReference type="ARBA" id="ARBA00000900"/>
    </source>
</evidence>
<gene>
    <name evidence="8" type="ORF">DVH24_042277</name>
</gene>
<sequence>MEDVFHELSQSFNYWHVDPLDTQVLDPLGPHEKYFPCVPLEIYFEVSRNYSYFDRDLSEDGTLTLVHQSEAQVRSYKSKIVDASWLQTRNAYVRPYLSRVLSFLKIHEDVHSGMVETIIEGGIRIRNLDSKKGPKVLRLRVGIKIYHIQIRCEDCSKQRELERDALIKKMLKRVRVVADADDVNEEERGRGRKRQPVVRESEVCPICLEKFVVGSEDVTSMPCTHMFHENCIWRWFKQSHLNCPICRFEMFIELGSQGEGDIRI</sequence>
<dbReference type="PROSITE" id="PS50089">
    <property type="entry name" value="ZF_RING_2"/>
    <property type="match status" value="1"/>
</dbReference>
<evidence type="ECO:0000256" key="4">
    <source>
        <dbReference type="ARBA" id="ARBA00022771"/>
    </source>
</evidence>
<dbReference type="EMBL" id="RDQH01000336">
    <property type="protein sequence ID" value="RXH88206.1"/>
    <property type="molecule type" value="Genomic_DNA"/>
</dbReference>
<dbReference type="PANTHER" id="PTHR15710">
    <property type="entry name" value="E3 UBIQUITIN-PROTEIN LIGASE PRAJA"/>
    <property type="match status" value="1"/>
</dbReference>
<accession>A0A498IYM5</accession>
<dbReference type="GO" id="GO:0008270">
    <property type="term" value="F:zinc ion binding"/>
    <property type="evidence" value="ECO:0007669"/>
    <property type="project" value="UniProtKB-KW"/>
</dbReference>
<proteinExistence type="predicted"/>
<protein>
    <recommendedName>
        <fullName evidence="2">RING-type E3 ubiquitin transferase</fullName>
        <ecNumber evidence="2">2.3.2.27</ecNumber>
    </recommendedName>
</protein>
<reference evidence="8 9" key="1">
    <citation type="submission" date="2018-10" db="EMBL/GenBank/DDBJ databases">
        <title>A high-quality apple genome assembly.</title>
        <authorList>
            <person name="Hu J."/>
        </authorList>
    </citation>
    <scope>NUCLEOTIDE SEQUENCE [LARGE SCALE GENOMIC DNA]</scope>
    <source>
        <strain evidence="9">cv. HFTH1</strain>
        <tissue evidence="8">Young leaf</tissue>
    </source>
</reference>
<dbReference type="GO" id="GO:0005737">
    <property type="term" value="C:cytoplasm"/>
    <property type="evidence" value="ECO:0007669"/>
    <property type="project" value="TreeGrafter"/>
</dbReference>
<dbReference type="PANTHER" id="PTHR15710:SF77">
    <property type="entry name" value="RING-H2 FINGER PROTEIN ATL21B"/>
    <property type="match status" value="1"/>
</dbReference>
<keyword evidence="4 6" id="KW-0863">Zinc-finger</keyword>
<keyword evidence="5" id="KW-0862">Zinc</keyword>
<dbReference type="EC" id="2.3.2.27" evidence="2"/>
<evidence type="ECO:0000256" key="5">
    <source>
        <dbReference type="ARBA" id="ARBA00022833"/>
    </source>
</evidence>
<evidence type="ECO:0000256" key="6">
    <source>
        <dbReference type="PROSITE-ProRule" id="PRU00175"/>
    </source>
</evidence>
<dbReference type="GO" id="GO:0016567">
    <property type="term" value="P:protein ubiquitination"/>
    <property type="evidence" value="ECO:0007669"/>
    <property type="project" value="TreeGrafter"/>
</dbReference>
<evidence type="ECO:0000259" key="7">
    <source>
        <dbReference type="PROSITE" id="PS50089"/>
    </source>
</evidence>
<dbReference type="AlphaFoldDB" id="A0A498IYM5"/>
<organism evidence="8 9">
    <name type="scientific">Malus domestica</name>
    <name type="common">Apple</name>
    <name type="synonym">Pyrus malus</name>
    <dbReference type="NCBI Taxonomy" id="3750"/>
    <lineage>
        <taxon>Eukaryota</taxon>
        <taxon>Viridiplantae</taxon>
        <taxon>Streptophyta</taxon>
        <taxon>Embryophyta</taxon>
        <taxon>Tracheophyta</taxon>
        <taxon>Spermatophyta</taxon>
        <taxon>Magnoliopsida</taxon>
        <taxon>eudicotyledons</taxon>
        <taxon>Gunneridae</taxon>
        <taxon>Pentapetalae</taxon>
        <taxon>rosids</taxon>
        <taxon>fabids</taxon>
        <taxon>Rosales</taxon>
        <taxon>Rosaceae</taxon>
        <taxon>Amygdaloideae</taxon>
        <taxon>Maleae</taxon>
        <taxon>Malus</taxon>
    </lineage>
</organism>
<dbReference type="Pfam" id="PF13639">
    <property type="entry name" value="zf-RING_2"/>
    <property type="match status" value="1"/>
</dbReference>
<evidence type="ECO:0000256" key="3">
    <source>
        <dbReference type="ARBA" id="ARBA00022723"/>
    </source>
</evidence>
<dbReference type="SUPFAM" id="SSF57850">
    <property type="entry name" value="RING/U-box"/>
    <property type="match status" value="1"/>
</dbReference>
<feature type="domain" description="RING-type" evidence="7">
    <location>
        <begin position="204"/>
        <end position="247"/>
    </location>
</feature>
<name>A0A498IYM5_MALDO</name>
<dbReference type="SMART" id="SM00184">
    <property type="entry name" value="RING"/>
    <property type="match status" value="1"/>
</dbReference>
<evidence type="ECO:0000313" key="9">
    <source>
        <dbReference type="Proteomes" id="UP000290289"/>
    </source>
</evidence>